<dbReference type="AlphaFoldDB" id="A0A183MU23"/>
<accession>A0A183MU23</accession>
<reference evidence="1 2" key="1">
    <citation type="submission" date="2018-11" db="EMBL/GenBank/DDBJ databases">
        <authorList>
            <consortium name="Pathogen Informatics"/>
        </authorList>
    </citation>
    <scope>NUCLEOTIDE SEQUENCE [LARGE SCALE GENOMIC DNA]</scope>
    <source>
        <strain evidence="1 2">Zambia</strain>
    </source>
</reference>
<name>A0A183MU23_9TREM</name>
<proteinExistence type="predicted"/>
<dbReference type="Proteomes" id="UP000277204">
    <property type="component" value="Unassembled WGS sequence"/>
</dbReference>
<evidence type="ECO:0000313" key="2">
    <source>
        <dbReference type="Proteomes" id="UP000277204"/>
    </source>
</evidence>
<keyword evidence="2" id="KW-1185">Reference proteome</keyword>
<dbReference type="EMBL" id="UZAI01018001">
    <property type="protein sequence ID" value="VDP31996.1"/>
    <property type="molecule type" value="Genomic_DNA"/>
</dbReference>
<sequence length="114" mass="12873">MVVGGSQQETLDPSFVLFGTRHKGAPVILRELVLPGGFDLVSPSFTVTDYKLPGERFLRKSSNKITRQALTWNTEGKRKKGMPKNTLRQGIEANMKKMNNNWKDLERIAQDRVG</sequence>
<gene>
    <name evidence="1" type="ORF">SMRZ_LOCUS19548</name>
</gene>
<evidence type="ECO:0000313" key="1">
    <source>
        <dbReference type="EMBL" id="VDP31996.1"/>
    </source>
</evidence>
<protein>
    <submittedName>
        <fullName evidence="1">Uncharacterized protein</fullName>
    </submittedName>
</protein>
<organism evidence="1 2">
    <name type="scientific">Schistosoma margrebowiei</name>
    <dbReference type="NCBI Taxonomy" id="48269"/>
    <lineage>
        <taxon>Eukaryota</taxon>
        <taxon>Metazoa</taxon>
        <taxon>Spiralia</taxon>
        <taxon>Lophotrochozoa</taxon>
        <taxon>Platyhelminthes</taxon>
        <taxon>Trematoda</taxon>
        <taxon>Digenea</taxon>
        <taxon>Strigeidida</taxon>
        <taxon>Schistosomatoidea</taxon>
        <taxon>Schistosomatidae</taxon>
        <taxon>Schistosoma</taxon>
    </lineage>
</organism>